<evidence type="ECO:0008006" key="3">
    <source>
        <dbReference type="Google" id="ProtNLM"/>
    </source>
</evidence>
<name>A0AB33IJE6_ACEAC</name>
<evidence type="ECO:0000313" key="2">
    <source>
        <dbReference type="Proteomes" id="UP000516424"/>
    </source>
</evidence>
<sequence>MGEAVRSSRKHNKAVEQVVAIWPFARDMQVEIDLRMGCFCETHGFIRLLWDRPVRV</sequence>
<keyword evidence="2" id="KW-1185">Reference proteome</keyword>
<dbReference type="AlphaFoldDB" id="A0AB33IJE6"/>
<dbReference type="EMBL" id="AP023410">
    <property type="protein sequence ID" value="BCK75979.1"/>
    <property type="molecule type" value="Genomic_DNA"/>
</dbReference>
<dbReference type="Proteomes" id="UP000516424">
    <property type="component" value="Chromosome"/>
</dbReference>
<proteinExistence type="predicted"/>
<reference evidence="1 2" key="1">
    <citation type="journal article" date="2011" name="Microbiology">
        <title>Transcriptome response to different carbon sources in Acetobacter aceti.</title>
        <authorList>
            <person name="Sakurai K."/>
            <person name="Arai H."/>
            <person name="Ishii M."/>
            <person name="Igarashi Y."/>
        </authorList>
    </citation>
    <scope>NUCLEOTIDE SEQUENCE [LARGE SCALE GENOMIC DNA]</scope>
    <source>
        <strain evidence="1 2">NBRC 14818</strain>
    </source>
</reference>
<organism evidence="1 2">
    <name type="scientific">Acetobacter aceti NBRC 14818</name>
    <dbReference type="NCBI Taxonomy" id="887700"/>
    <lineage>
        <taxon>Bacteria</taxon>
        <taxon>Pseudomonadati</taxon>
        <taxon>Pseudomonadota</taxon>
        <taxon>Alphaproteobacteria</taxon>
        <taxon>Acetobacterales</taxon>
        <taxon>Acetobacteraceae</taxon>
        <taxon>Acetobacter</taxon>
        <taxon>Acetobacter subgen. Acetobacter</taxon>
    </lineage>
</organism>
<evidence type="ECO:0000313" key="1">
    <source>
        <dbReference type="EMBL" id="BCK75979.1"/>
    </source>
</evidence>
<accession>A0AB33IJE6</accession>
<gene>
    <name evidence="1" type="ORF">EMQ_1585</name>
</gene>
<protein>
    <recommendedName>
        <fullName evidence="3">Transposase</fullName>
    </recommendedName>
</protein>